<protein>
    <submittedName>
        <fullName evidence="1">Uncharacterized protein</fullName>
    </submittedName>
</protein>
<dbReference type="HOGENOM" id="CLU_218812_0_0_9"/>
<dbReference type="RefSeq" id="WP_000510433.1">
    <property type="nucleotide sequence ID" value="NZ_CP027476.1"/>
</dbReference>
<sequence>MGIAPEVVMWRDVGDIDGVVCGEILAHVYSVEPENLM</sequence>
<dbReference type="EMBL" id="CP000255">
    <property type="protein sequence ID" value="ABD22665.1"/>
    <property type="molecule type" value="Genomic_DNA"/>
</dbReference>
<evidence type="ECO:0000313" key="2">
    <source>
        <dbReference type="Proteomes" id="UP000001939"/>
    </source>
</evidence>
<dbReference type="KEGG" id="saa:SAUSA300_0431"/>
<name>A0A0H2XIU3_STAA3</name>
<organism evidence="1 2">
    <name type="scientific">Staphylococcus aureus (strain USA300)</name>
    <dbReference type="NCBI Taxonomy" id="367830"/>
    <lineage>
        <taxon>Bacteria</taxon>
        <taxon>Bacillati</taxon>
        <taxon>Bacillota</taxon>
        <taxon>Bacilli</taxon>
        <taxon>Bacillales</taxon>
        <taxon>Staphylococcaceae</taxon>
        <taxon>Staphylococcus</taxon>
    </lineage>
</organism>
<evidence type="ECO:0000313" key="1">
    <source>
        <dbReference type="EMBL" id="ABD22665.1"/>
    </source>
</evidence>
<proteinExistence type="predicted"/>
<accession>A0A0H2XIU3</accession>
<dbReference type="AlphaFoldDB" id="A0A0H2XIU3"/>
<gene>
    <name evidence="1" type="ordered locus">SAUSA300_0431</name>
</gene>
<dbReference type="Proteomes" id="UP000001939">
    <property type="component" value="Chromosome"/>
</dbReference>
<reference evidence="1 2" key="1">
    <citation type="journal article" date="2006" name="Lancet">
        <title>Complete genome sequence of USA300, an epidemic clone of community-acquired meticillin-resistant Staphylococcus aureus.</title>
        <authorList>
            <person name="Diep B.A."/>
            <person name="Gill S.R."/>
            <person name="Chang R.F."/>
            <person name="Phan T.H."/>
            <person name="Chen J.H."/>
            <person name="Davidson M.G."/>
            <person name="Lin F."/>
            <person name="Lin J."/>
            <person name="Carleton H.A."/>
            <person name="Mongodin E.F."/>
            <person name="Sensabaugh G.F."/>
            <person name="Perdreau-Remington F."/>
        </authorList>
    </citation>
    <scope>NUCLEOTIDE SEQUENCE [LARGE SCALE GENOMIC DNA]</scope>
    <source>
        <strain evidence="2">USA300</strain>
    </source>
</reference>